<comment type="caution">
    <text evidence="3">The sequence shown here is derived from an EMBL/GenBank/DDBJ whole genome shotgun (WGS) entry which is preliminary data.</text>
</comment>
<evidence type="ECO:0000313" key="3">
    <source>
        <dbReference type="EMBL" id="RUO24938.1"/>
    </source>
</evidence>
<protein>
    <recommendedName>
        <fullName evidence="2">Uncharacterized protein YyaB-like PH domain-containing protein</fullName>
    </recommendedName>
</protein>
<feature type="transmembrane region" description="Helical" evidence="1">
    <location>
        <begin position="48"/>
        <end position="70"/>
    </location>
</feature>
<evidence type="ECO:0000313" key="4">
    <source>
        <dbReference type="Proteomes" id="UP000288405"/>
    </source>
</evidence>
<feature type="transmembrane region" description="Helical" evidence="1">
    <location>
        <begin position="21"/>
        <end position="42"/>
    </location>
</feature>
<keyword evidence="1" id="KW-0472">Membrane</keyword>
<feature type="domain" description="Uncharacterized protein YyaB-like PH" evidence="2">
    <location>
        <begin position="72"/>
        <end position="144"/>
    </location>
</feature>
<dbReference type="EMBL" id="PIPM01000030">
    <property type="protein sequence ID" value="RUO24938.1"/>
    <property type="molecule type" value="Genomic_DNA"/>
</dbReference>
<evidence type="ECO:0000256" key="1">
    <source>
        <dbReference type="SAM" id="Phobius"/>
    </source>
</evidence>
<dbReference type="AlphaFoldDB" id="A0A432W511"/>
<keyword evidence="1" id="KW-0812">Transmembrane</keyword>
<sequence>MDESRISGGCIICGLQRDGELMYTHAVALGSAAVCLVAFALAVRTGSALAIILTLSAAIFGAGLPLWLLASTNYTLSDSKLFVKCGPFKRDIPIAQITSIKATSSPLSSAALSTDRLQIDYGRGQSIMISPKDKEEFLRDLETRRAIGAHNTNI</sequence>
<accession>A0A432W511</accession>
<dbReference type="GO" id="GO:0030153">
    <property type="term" value="P:bacteriocin immunity"/>
    <property type="evidence" value="ECO:0007669"/>
    <property type="project" value="InterPro"/>
</dbReference>
<proteinExistence type="predicted"/>
<dbReference type="Proteomes" id="UP000288405">
    <property type="component" value="Unassembled WGS sequence"/>
</dbReference>
<name>A0A432W511_9GAMM</name>
<dbReference type="Pfam" id="PF06713">
    <property type="entry name" value="bPH_4"/>
    <property type="match status" value="1"/>
</dbReference>
<dbReference type="InterPro" id="IPR009589">
    <property type="entry name" value="PH_YyaB-like"/>
</dbReference>
<organism evidence="3 4">
    <name type="scientific">Aliidiomarina sanyensis</name>
    <dbReference type="NCBI Taxonomy" id="1249555"/>
    <lineage>
        <taxon>Bacteria</taxon>
        <taxon>Pseudomonadati</taxon>
        <taxon>Pseudomonadota</taxon>
        <taxon>Gammaproteobacteria</taxon>
        <taxon>Alteromonadales</taxon>
        <taxon>Idiomarinaceae</taxon>
        <taxon>Aliidiomarina</taxon>
    </lineage>
</organism>
<keyword evidence="4" id="KW-1185">Reference proteome</keyword>
<keyword evidence="1" id="KW-1133">Transmembrane helix</keyword>
<gene>
    <name evidence="3" type="ORF">CWE11_11920</name>
</gene>
<evidence type="ECO:0000259" key="2">
    <source>
        <dbReference type="Pfam" id="PF06713"/>
    </source>
</evidence>
<reference evidence="3 4" key="1">
    <citation type="journal article" date="2011" name="Front. Microbiol.">
        <title>Genomic signatures of strain selection and enhancement in Bacillus atrophaeus var. globigii, a historical biowarfare simulant.</title>
        <authorList>
            <person name="Gibbons H.S."/>
            <person name="Broomall S.M."/>
            <person name="McNew L.A."/>
            <person name="Daligault H."/>
            <person name="Chapman C."/>
            <person name="Bruce D."/>
            <person name="Karavis M."/>
            <person name="Krepps M."/>
            <person name="McGregor P.A."/>
            <person name="Hong C."/>
            <person name="Park K.H."/>
            <person name="Akmal A."/>
            <person name="Feldman A."/>
            <person name="Lin J.S."/>
            <person name="Chang W.E."/>
            <person name="Higgs B.W."/>
            <person name="Demirev P."/>
            <person name="Lindquist J."/>
            <person name="Liem A."/>
            <person name="Fochler E."/>
            <person name="Read T.D."/>
            <person name="Tapia R."/>
            <person name="Johnson S."/>
            <person name="Bishop-Lilly K.A."/>
            <person name="Detter C."/>
            <person name="Han C."/>
            <person name="Sozhamannan S."/>
            <person name="Rosenzweig C.N."/>
            <person name="Skowronski E.W."/>
        </authorList>
    </citation>
    <scope>NUCLEOTIDE SEQUENCE [LARGE SCALE GENOMIC DNA]</scope>
    <source>
        <strain evidence="3 4">GYP-17</strain>
    </source>
</reference>